<accession>A0A7J5PWM3</accession>
<evidence type="ECO:0000313" key="2">
    <source>
        <dbReference type="EMBL" id="KAB6147081.1"/>
    </source>
</evidence>
<organism evidence="2 3">
    <name type="scientific">Bacteroides xylanisolvens</name>
    <dbReference type="NCBI Taxonomy" id="371601"/>
    <lineage>
        <taxon>Bacteria</taxon>
        <taxon>Pseudomonadati</taxon>
        <taxon>Bacteroidota</taxon>
        <taxon>Bacteroidia</taxon>
        <taxon>Bacteroidales</taxon>
        <taxon>Bacteroidaceae</taxon>
        <taxon>Bacteroides</taxon>
    </lineage>
</organism>
<evidence type="ECO:0000259" key="1">
    <source>
        <dbReference type="Pfam" id="PF01823"/>
    </source>
</evidence>
<dbReference type="InterPro" id="IPR020864">
    <property type="entry name" value="MACPF"/>
</dbReference>
<evidence type="ECO:0000313" key="3">
    <source>
        <dbReference type="Proteomes" id="UP000434604"/>
    </source>
</evidence>
<dbReference type="Proteomes" id="UP000434604">
    <property type="component" value="Unassembled WGS sequence"/>
</dbReference>
<comment type="caution">
    <text evidence="2">The sequence shown here is derived from an EMBL/GenBank/DDBJ whole genome shotgun (WGS) entry which is preliminary data.</text>
</comment>
<feature type="domain" description="MACPF" evidence="1">
    <location>
        <begin position="147"/>
        <end position="275"/>
    </location>
</feature>
<reference evidence="2 3" key="1">
    <citation type="journal article" date="2019" name="Nat. Med.">
        <title>A library of human gut bacterial isolates paired with longitudinal multiomics data enables mechanistic microbiome research.</title>
        <authorList>
            <person name="Poyet M."/>
            <person name="Groussin M."/>
            <person name="Gibbons S.M."/>
            <person name="Avila-Pacheco J."/>
            <person name="Jiang X."/>
            <person name="Kearney S.M."/>
            <person name="Perrotta A.R."/>
            <person name="Berdy B."/>
            <person name="Zhao S."/>
            <person name="Lieberman T.D."/>
            <person name="Swanson P.K."/>
            <person name="Smith M."/>
            <person name="Roesemann S."/>
            <person name="Alexander J.E."/>
            <person name="Rich S.A."/>
            <person name="Livny J."/>
            <person name="Vlamakis H."/>
            <person name="Clish C."/>
            <person name="Bullock K."/>
            <person name="Deik A."/>
            <person name="Scott J."/>
            <person name="Pierce K.A."/>
            <person name="Xavier R.J."/>
            <person name="Alm E.J."/>
        </authorList>
    </citation>
    <scope>NUCLEOTIDE SEQUENCE [LARGE SCALE GENOMIC DNA]</scope>
    <source>
        <strain evidence="2 3">BIOML-A58</strain>
    </source>
</reference>
<name>A0A7J5PWM3_9BACE</name>
<sequence>MGEVKDFSVPFKSNFAENVDPSKINEVVKDGFGFGTNITNAIGNKQTAILNYEKLQAENLIEKDTYSDRRLFEVEGKSYTEVTSEINKSFGLDVSVLGFKNTLKTTTNNAMNNTDDYEYHIRLFMGKALSVTLRPVSDLASYVQDKALHDIAGIAENGVVAYPTNDKNKLKKLFETYGTHIITKAIFGCRYQYYYMREAVGMKTDIKTQVDYNLENNFKIKDGLQDLGVKLGQIYKEAYGTICNGESKKEFIQWIGGGNRESFEQWESGMDFAQPTTIALIGYIMPGSTNESGLVPIWDIVKDAQRVQKMQEAYDEYLKERIATMRKSKKIIADVFGRHFSGDAPATLYERDYHGVLREFNRIDEEIMRHVKGSKKGTFYFYYAFAYSSAAGGLSEIKFDNRKSGYSSPWLTRGNHANEGVTGCLDDNIIWICPVEPNGQIDENNLISGFGVDVEGNRRTSEGASNCTNWATGGCDWYKGLVHDNVHCIYTKDKF</sequence>
<dbReference type="EMBL" id="WDED01000018">
    <property type="protein sequence ID" value="KAB6147081.1"/>
    <property type="molecule type" value="Genomic_DNA"/>
</dbReference>
<dbReference type="RefSeq" id="WP_151934851.1">
    <property type="nucleotide sequence ID" value="NZ_WDED01000018.1"/>
</dbReference>
<gene>
    <name evidence="2" type="ORF">GA398_13005</name>
</gene>
<protein>
    <recommendedName>
        <fullName evidence="1">MACPF domain-containing protein</fullName>
    </recommendedName>
</protein>
<dbReference type="Pfam" id="PF01823">
    <property type="entry name" value="MACPF"/>
    <property type="match status" value="1"/>
</dbReference>
<proteinExistence type="predicted"/>
<dbReference type="AlphaFoldDB" id="A0A7J5PWM3"/>